<evidence type="ECO:0000313" key="1">
    <source>
        <dbReference type="EMBL" id="CAA3033071.1"/>
    </source>
</evidence>
<keyword evidence="2" id="KW-1185">Reference proteome</keyword>
<feature type="non-terminal residue" evidence="1">
    <location>
        <position position="1"/>
    </location>
</feature>
<feature type="non-terminal residue" evidence="1">
    <location>
        <position position="50"/>
    </location>
</feature>
<comment type="caution">
    <text evidence="1">The sequence shown here is derived from an EMBL/GenBank/DDBJ whole genome shotgun (WGS) entry which is preliminary data.</text>
</comment>
<sequence length="50" mass="6075">RSRRCKRSSEERKVKRGRPVLLYLAGNSRLLRCCLWERWQLVKKGEKVMD</sequence>
<protein>
    <submittedName>
        <fullName evidence="1">Uncharacterized protein</fullName>
    </submittedName>
</protein>
<evidence type="ECO:0000313" key="2">
    <source>
        <dbReference type="Proteomes" id="UP000594638"/>
    </source>
</evidence>
<organism evidence="1 2">
    <name type="scientific">Olea europaea subsp. europaea</name>
    <dbReference type="NCBI Taxonomy" id="158383"/>
    <lineage>
        <taxon>Eukaryota</taxon>
        <taxon>Viridiplantae</taxon>
        <taxon>Streptophyta</taxon>
        <taxon>Embryophyta</taxon>
        <taxon>Tracheophyta</taxon>
        <taxon>Spermatophyta</taxon>
        <taxon>Magnoliopsida</taxon>
        <taxon>eudicotyledons</taxon>
        <taxon>Gunneridae</taxon>
        <taxon>Pentapetalae</taxon>
        <taxon>asterids</taxon>
        <taxon>lamiids</taxon>
        <taxon>Lamiales</taxon>
        <taxon>Oleaceae</taxon>
        <taxon>Oleeae</taxon>
        <taxon>Olea</taxon>
    </lineage>
</organism>
<dbReference type="Proteomes" id="UP000594638">
    <property type="component" value="Unassembled WGS sequence"/>
</dbReference>
<dbReference type="EMBL" id="CACTIH010009818">
    <property type="protein sequence ID" value="CAA3033071.1"/>
    <property type="molecule type" value="Genomic_DNA"/>
</dbReference>
<name>A0A8S0VLL2_OLEEU</name>
<accession>A0A8S0VLL2</accession>
<reference evidence="1 2" key="1">
    <citation type="submission" date="2019-12" db="EMBL/GenBank/DDBJ databases">
        <authorList>
            <person name="Alioto T."/>
            <person name="Alioto T."/>
            <person name="Gomez Garrido J."/>
        </authorList>
    </citation>
    <scope>NUCLEOTIDE SEQUENCE [LARGE SCALE GENOMIC DNA]</scope>
</reference>
<proteinExistence type="predicted"/>
<dbReference type="Gramene" id="OE9A050651T1">
    <property type="protein sequence ID" value="OE9A050651C1"/>
    <property type="gene ID" value="OE9A050651"/>
</dbReference>
<gene>
    <name evidence="1" type="ORF">OLEA9_A050651</name>
</gene>
<dbReference type="AlphaFoldDB" id="A0A8S0VLL2"/>